<keyword evidence="5" id="KW-0378">Hydrolase</keyword>
<dbReference type="InterPro" id="IPR011055">
    <property type="entry name" value="Dup_hybrid_motif"/>
</dbReference>
<organism evidence="10 11">
    <name type="scientific">Caenimonas koreensis DSM 17982</name>
    <dbReference type="NCBI Taxonomy" id="1121255"/>
    <lineage>
        <taxon>Bacteria</taxon>
        <taxon>Pseudomonadati</taxon>
        <taxon>Pseudomonadota</taxon>
        <taxon>Betaproteobacteria</taxon>
        <taxon>Burkholderiales</taxon>
        <taxon>Comamonadaceae</taxon>
        <taxon>Caenimonas</taxon>
    </lineage>
</organism>
<dbReference type="GO" id="GO:0030313">
    <property type="term" value="C:cell envelope"/>
    <property type="evidence" value="ECO:0007669"/>
    <property type="project" value="UniProtKB-SubCell"/>
</dbReference>
<dbReference type="InterPro" id="IPR050570">
    <property type="entry name" value="Cell_wall_metabolism_enzyme"/>
</dbReference>
<dbReference type="InterPro" id="IPR016047">
    <property type="entry name" value="M23ase_b-sheet_dom"/>
</dbReference>
<keyword evidence="4" id="KW-0479">Metal-binding</keyword>
<keyword evidence="3" id="KW-0645">Protease</keyword>
<dbReference type="Pfam" id="PF01551">
    <property type="entry name" value="Peptidase_M23"/>
    <property type="match status" value="1"/>
</dbReference>
<evidence type="ECO:0000256" key="2">
    <source>
        <dbReference type="ARBA" id="ARBA00004196"/>
    </source>
</evidence>
<sequence length="454" mass="48967">MRLLKNGLIAARDRLLSHAAHLLEHHPKHVTAALAALMLFGGGGAFAVAAIDAEPDRVTVRQVLESVEPLPVLEQPRALDAPSLNLYRTETTRATDTVETLLSRLGVNDAGAAAYLRSNPVVRTQVLGRAGRLITAEATADHALVKITARWAPTDDGQFKRLVVERLGSDQFISRLETAPLTASTRLSSATVRSSLFGAADDAGIPDAVVSQVVEIFSSQIDFSRQLKVGDRFNVVYETLEADGEAMRTGRVLSVDFLNNGKNYQAMWYEEPGRKGSYYSLDGRSLSTSYLASPMEFSRVTSSFAMRLHPILNQWKAHLGVDYGAAIGTPVRVIGDGVVGFAGVKNGFGNVIIVRHNATDETVYAHLSRLDVRAGQSVTQGQRIGAVGMTGWATGPHLHFEYRVNGIHQDPTAMARRSVAAEISAQAMPAFRLSAKAMNAQLQAAPSATVARMQ</sequence>
<keyword evidence="6" id="KW-0862">Zinc</keyword>
<evidence type="ECO:0000256" key="3">
    <source>
        <dbReference type="ARBA" id="ARBA00022670"/>
    </source>
</evidence>
<dbReference type="PANTHER" id="PTHR21666:SF288">
    <property type="entry name" value="CELL DIVISION PROTEIN YTFB"/>
    <property type="match status" value="1"/>
</dbReference>
<dbReference type="EMBL" id="WJBU01000006">
    <property type="protein sequence ID" value="MRD47027.1"/>
    <property type="molecule type" value="Genomic_DNA"/>
</dbReference>
<comment type="cofactor">
    <cofactor evidence="1">
        <name>Zn(2+)</name>
        <dbReference type="ChEBI" id="CHEBI:29105"/>
    </cofactor>
</comment>
<reference evidence="10 11" key="1">
    <citation type="submission" date="2019-11" db="EMBL/GenBank/DDBJ databases">
        <title>Caenimonas koreensis gen. nov., sp. nov., isolated from activated sludge.</title>
        <authorList>
            <person name="Seung H.R."/>
        </authorList>
    </citation>
    <scope>NUCLEOTIDE SEQUENCE [LARGE SCALE GENOMIC DNA]</scope>
    <source>
        <strain evidence="10 11">EMB320</strain>
    </source>
</reference>
<feature type="domain" description="Csd3-like second N-terminal" evidence="9">
    <location>
        <begin position="189"/>
        <end position="304"/>
    </location>
</feature>
<evidence type="ECO:0000259" key="9">
    <source>
        <dbReference type="Pfam" id="PF19425"/>
    </source>
</evidence>
<evidence type="ECO:0000256" key="1">
    <source>
        <dbReference type="ARBA" id="ARBA00001947"/>
    </source>
</evidence>
<evidence type="ECO:0000313" key="11">
    <source>
        <dbReference type="Proteomes" id="UP000487350"/>
    </source>
</evidence>
<dbReference type="Pfam" id="PF19425">
    <property type="entry name" value="Csd3_N2"/>
    <property type="match status" value="1"/>
</dbReference>
<dbReference type="Gene3D" id="3.10.450.350">
    <property type="match status" value="2"/>
</dbReference>
<comment type="subcellular location">
    <subcellularLocation>
        <location evidence="2">Cell envelope</location>
    </subcellularLocation>
</comment>
<feature type="domain" description="M23ase beta-sheet core" evidence="8">
    <location>
        <begin position="317"/>
        <end position="411"/>
    </location>
</feature>
<dbReference type="PANTHER" id="PTHR21666">
    <property type="entry name" value="PEPTIDASE-RELATED"/>
    <property type="match status" value="1"/>
</dbReference>
<evidence type="ECO:0000313" key="10">
    <source>
        <dbReference type="EMBL" id="MRD47027.1"/>
    </source>
</evidence>
<gene>
    <name evidence="10" type="ORF">GHT07_07040</name>
</gene>
<dbReference type="OrthoDB" id="9815245at2"/>
<dbReference type="SUPFAM" id="SSF51261">
    <property type="entry name" value="Duplicated hybrid motif"/>
    <property type="match status" value="1"/>
</dbReference>
<name>A0A844B6A2_9BURK</name>
<keyword evidence="11" id="KW-1185">Reference proteome</keyword>
<dbReference type="GO" id="GO:0004222">
    <property type="term" value="F:metalloendopeptidase activity"/>
    <property type="evidence" value="ECO:0007669"/>
    <property type="project" value="TreeGrafter"/>
</dbReference>
<evidence type="ECO:0000259" key="8">
    <source>
        <dbReference type="Pfam" id="PF01551"/>
    </source>
</evidence>
<keyword evidence="7" id="KW-0482">Metalloprotease</keyword>
<evidence type="ECO:0000256" key="7">
    <source>
        <dbReference type="ARBA" id="ARBA00023049"/>
    </source>
</evidence>
<protein>
    <submittedName>
        <fullName evidence="10">Peptidoglycan DD-metalloendopeptidase family protein</fullName>
    </submittedName>
</protein>
<evidence type="ECO:0000256" key="4">
    <source>
        <dbReference type="ARBA" id="ARBA00022723"/>
    </source>
</evidence>
<comment type="caution">
    <text evidence="10">The sequence shown here is derived from an EMBL/GenBank/DDBJ whole genome shotgun (WGS) entry which is preliminary data.</text>
</comment>
<accession>A0A844B6A2</accession>
<dbReference type="Proteomes" id="UP000487350">
    <property type="component" value="Unassembled WGS sequence"/>
</dbReference>
<dbReference type="CDD" id="cd12797">
    <property type="entry name" value="M23_peptidase"/>
    <property type="match status" value="1"/>
</dbReference>
<dbReference type="GO" id="GO:0006508">
    <property type="term" value="P:proteolysis"/>
    <property type="evidence" value="ECO:0007669"/>
    <property type="project" value="UniProtKB-KW"/>
</dbReference>
<evidence type="ECO:0000256" key="6">
    <source>
        <dbReference type="ARBA" id="ARBA00022833"/>
    </source>
</evidence>
<dbReference type="AlphaFoldDB" id="A0A844B6A2"/>
<dbReference type="GO" id="GO:0046872">
    <property type="term" value="F:metal ion binding"/>
    <property type="evidence" value="ECO:0007669"/>
    <property type="project" value="UniProtKB-KW"/>
</dbReference>
<evidence type="ECO:0000256" key="5">
    <source>
        <dbReference type="ARBA" id="ARBA00022801"/>
    </source>
</evidence>
<dbReference type="Gene3D" id="2.70.70.10">
    <property type="entry name" value="Glucose Permease (Domain IIA)"/>
    <property type="match status" value="1"/>
</dbReference>
<dbReference type="InterPro" id="IPR045834">
    <property type="entry name" value="Csd3_N2"/>
</dbReference>
<proteinExistence type="predicted"/>